<dbReference type="Proteomes" id="UP000183940">
    <property type="component" value="Unassembled WGS sequence"/>
</dbReference>
<dbReference type="InterPro" id="IPR013406">
    <property type="entry name" value="CHP02574_addiction_mod"/>
</dbReference>
<name>A0A1L9QK41_9CYAN</name>
<comment type="caution">
    <text evidence="1">The sequence shown here is derived from an EMBL/GenBank/DDBJ whole genome shotgun (WGS) entry which is preliminary data.</text>
</comment>
<dbReference type="STRING" id="1925591.BI308_23990"/>
<evidence type="ECO:0000313" key="2">
    <source>
        <dbReference type="Proteomes" id="UP000183940"/>
    </source>
</evidence>
<gene>
    <name evidence="1" type="ORF">BI308_23990</name>
</gene>
<sequence>MDAAVLTQKALKLTVVERVHLIDALWASLDNPEQTEIDLAWLNESQSRLDAYHEGQIEVVDGQSVFSEIKKSLET</sequence>
<dbReference type="Pfam" id="PF09720">
    <property type="entry name" value="Unstab_antitox"/>
    <property type="match status" value="1"/>
</dbReference>
<proteinExistence type="predicted"/>
<organism evidence="1 2">
    <name type="scientific">Roseofilum reptotaenium AO1-A</name>
    <dbReference type="NCBI Taxonomy" id="1925591"/>
    <lineage>
        <taxon>Bacteria</taxon>
        <taxon>Bacillati</taxon>
        <taxon>Cyanobacteriota</taxon>
        <taxon>Cyanophyceae</taxon>
        <taxon>Desertifilales</taxon>
        <taxon>Desertifilaceae</taxon>
        <taxon>Roseofilum</taxon>
    </lineage>
</organism>
<dbReference type="EMBL" id="MLAW01000067">
    <property type="protein sequence ID" value="OJJ15958.1"/>
    <property type="molecule type" value="Genomic_DNA"/>
</dbReference>
<accession>A0A1L9QK41</accession>
<evidence type="ECO:0008006" key="3">
    <source>
        <dbReference type="Google" id="ProtNLM"/>
    </source>
</evidence>
<keyword evidence="2" id="KW-1185">Reference proteome</keyword>
<evidence type="ECO:0000313" key="1">
    <source>
        <dbReference type="EMBL" id="OJJ15958.1"/>
    </source>
</evidence>
<protein>
    <recommendedName>
        <fullName evidence="3">Addiction module protein</fullName>
    </recommendedName>
</protein>
<dbReference type="AlphaFoldDB" id="A0A1L9QK41"/>
<dbReference type="NCBIfam" id="TIGR02574">
    <property type="entry name" value="stabl_TIGR02574"/>
    <property type="match status" value="1"/>
</dbReference>
<reference evidence="1" key="1">
    <citation type="submission" date="2016-10" db="EMBL/GenBank/DDBJ databases">
        <title>CRISPR-Cas defence system in Roseofilum reptotaenium: evidence of a bacteriophage-cyanobacterium arms race in the coral black band disease.</title>
        <authorList>
            <person name="Buerger P."/>
            <person name="Wood-Charlson E.M."/>
            <person name="Weynberg K.D."/>
            <person name="Willis B."/>
            <person name="Van Oppen M.J."/>
        </authorList>
    </citation>
    <scope>NUCLEOTIDE SEQUENCE [LARGE SCALE GENOMIC DNA]</scope>
    <source>
        <strain evidence="1">AO1-A</strain>
    </source>
</reference>